<sequence length="65" mass="7163">MLSPTLLSSLSVPIILSKPCLFTASSARPFTWGYSNEEFLFAPELETKWNCLQPFLAATVAVLLT</sequence>
<dbReference type="EMBL" id="REGN01001425">
    <property type="protein sequence ID" value="RNA34730.1"/>
    <property type="molecule type" value="Genomic_DNA"/>
</dbReference>
<protein>
    <submittedName>
        <fullName evidence="1">Uncharacterized protein</fullName>
    </submittedName>
</protein>
<dbReference type="AlphaFoldDB" id="A0A3M7SGP0"/>
<proteinExistence type="predicted"/>
<accession>A0A3M7SGP0</accession>
<reference evidence="1 2" key="1">
    <citation type="journal article" date="2018" name="Sci. Rep.">
        <title>Genomic signatures of local adaptation to the degree of environmental predictability in rotifers.</title>
        <authorList>
            <person name="Franch-Gras L."/>
            <person name="Hahn C."/>
            <person name="Garcia-Roger E.M."/>
            <person name="Carmona M.J."/>
            <person name="Serra M."/>
            <person name="Gomez A."/>
        </authorList>
    </citation>
    <scope>NUCLEOTIDE SEQUENCE [LARGE SCALE GENOMIC DNA]</scope>
    <source>
        <strain evidence="1">HYR1</strain>
    </source>
</reference>
<organism evidence="1 2">
    <name type="scientific">Brachionus plicatilis</name>
    <name type="common">Marine rotifer</name>
    <name type="synonym">Brachionus muelleri</name>
    <dbReference type="NCBI Taxonomy" id="10195"/>
    <lineage>
        <taxon>Eukaryota</taxon>
        <taxon>Metazoa</taxon>
        <taxon>Spiralia</taxon>
        <taxon>Gnathifera</taxon>
        <taxon>Rotifera</taxon>
        <taxon>Eurotatoria</taxon>
        <taxon>Monogononta</taxon>
        <taxon>Pseudotrocha</taxon>
        <taxon>Ploima</taxon>
        <taxon>Brachionidae</taxon>
        <taxon>Brachionus</taxon>
    </lineage>
</organism>
<evidence type="ECO:0000313" key="2">
    <source>
        <dbReference type="Proteomes" id="UP000276133"/>
    </source>
</evidence>
<comment type="caution">
    <text evidence="1">The sequence shown here is derived from an EMBL/GenBank/DDBJ whole genome shotgun (WGS) entry which is preliminary data.</text>
</comment>
<dbReference type="Proteomes" id="UP000276133">
    <property type="component" value="Unassembled WGS sequence"/>
</dbReference>
<evidence type="ECO:0000313" key="1">
    <source>
        <dbReference type="EMBL" id="RNA34730.1"/>
    </source>
</evidence>
<keyword evidence="2" id="KW-1185">Reference proteome</keyword>
<name>A0A3M7SGP0_BRAPC</name>
<gene>
    <name evidence="1" type="ORF">BpHYR1_031996</name>
</gene>